<dbReference type="SUPFAM" id="SSF48208">
    <property type="entry name" value="Six-hairpin glycosidases"/>
    <property type="match status" value="1"/>
</dbReference>
<feature type="region of interest" description="Disordered" evidence="1">
    <location>
        <begin position="408"/>
        <end position="431"/>
    </location>
</feature>
<dbReference type="GO" id="GO:0005975">
    <property type="term" value="P:carbohydrate metabolic process"/>
    <property type="evidence" value="ECO:0007669"/>
    <property type="project" value="InterPro"/>
</dbReference>
<dbReference type="Gene3D" id="1.50.10.20">
    <property type="match status" value="1"/>
</dbReference>
<reference evidence="3" key="1">
    <citation type="journal article" date="2022" name="Int. J. Syst. Evol. Microbiol.">
        <title>Cellulosimicrobium protaetiae sp. nov., isolated from the gut of the larva of Protaetia brevitarsis seulensis.</title>
        <authorList>
            <person name="Le Han H."/>
            <person name="Nguyen T.T.H."/>
            <person name="Li Z."/>
            <person name="Shin N.R."/>
            <person name="Kim S.G."/>
        </authorList>
    </citation>
    <scope>NUCLEOTIDE SEQUENCE [LARGE SCALE GENOMIC DNA]</scope>
    <source>
        <strain evidence="3">BI34</strain>
    </source>
</reference>
<dbReference type="OrthoDB" id="1171174at2"/>
<dbReference type="InterPro" id="IPR006311">
    <property type="entry name" value="TAT_signal"/>
</dbReference>
<evidence type="ECO:0000313" key="3">
    <source>
        <dbReference type="Proteomes" id="UP000451354"/>
    </source>
</evidence>
<keyword evidence="3" id="KW-1185">Reference proteome</keyword>
<protein>
    <submittedName>
        <fullName evidence="2">Tat pathway signal sequence domain protein</fullName>
    </submittedName>
</protein>
<dbReference type="AlphaFoldDB" id="A0A6M5UKH4"/>
<gene>
    <name evidence="2" type="ORF">FIC82_016940</name>
</gene>
<dbReference type="Proteomes" id="UP000451354">
    <property type="component" value="Chromosome"/>
</dbReference>
<sequence length="511" mass="53988">MTQHAGPPAPHAPGRRENAPALARGVDRRTVLALGGALALAGLTASPAAARPGATLPAVRGAVGQTAGGPARGRAASVQRAHGFLAAATDAYPDVNPGPRLAQSYADQLGLFSTAFVYDNALAVLATLTAGRRHLDRARALGDGLVFALENDPDHDDGRLRQAYNVGPYTFYDGTPQEHGLVLPDGTANVGWQFGFLGTAVGDMAWPGIALLHLHAVTRERRYLAAARRIGEWIVANTWSQAPLGGFSFGVDGANAPIPNGSTEHNVDCVAFFRQLGSATRDRRWSRAAEHARAFVDRMWEPDGGYLYTGTNDGTEINRDPLPLDPQTWGWLALRERRYARALDWADDALAARDVAGEGLSQLPAGTVVEGVTFSSASLTSTASYNGLPVHQQGVWLEGTAQLASALADRGARGRGNRDDRRRGRRGCERDDDRVRAEGLLREVQGAQEGVGAGQTIGGAVLPERSGVVAASSLIDSGFGFGYFQVQHVGATSWYLMAAAGANPLQPGRLG</sequence>
<dbReference type="KEGG" id="cprt:FIC82_016940"/>
<dbReference type="InterPro" id="IPR008928">
    <property type="entry name" value="6-hairpin_glycosidase_sf"/>
</dbReference>
<feature type="compositionally biased region" description="Basic and acidic residues" evidence="1">
    <location>
        <begin position="410"/>
        <end position="431"/>
    </location>
</feature>
<dbReference type="RefSeq" id="WP_154799267.1">
    <property type="nucleotide sequence ID" value="NZ_CP052757.1"/>
</dbReference>
<dbReference type="EMBL" id="CP052757">
    <property type="protein sequence ID" value="QJW37618.1"/>
    <property type="molecule type" value="Genomic_DNA"/>
</dbReference>
<accession>A0A6M5UKH4</accession>
<name>A0A6M5UKH4_9MICO</name>
<organism evidence="2 3">
    <name type="scientific">Cellulosimicrobium protaetiae</name>
    <dbReference type="NCBI Taxonomy" id="2587808"/>
    <lineage>
        <taxon>Bacteria</taxon>
        <taxon>Bacillati</taxon>
        <taxon>Actinomycetota</taxon>
        <taxon>Actinomycetes</taxon>
        <taxon>Micrococcales</taxon>
        <taxon>Promicromonosporaceae</taxon>
        <taxon>Cellulosimicrobium</taxon>
    </lineage>
</organism>
<dbReference type="PROSITE" id="PS51318">
    <property type="entry name" value="TAT"/>
    <property type="match status" value="1"/>
</dbReference>
<proteinExistence type="predicted"/>
<evidence type="ECO:0000256" key="1">
    <source>
        <dbReference type="SAM" id="MobiDB-lite"/>
    </source>
</evidence>
<evidence type="ECO:0000313" key="2">
    <source>
        <dbReference type="EMBL" id="QJW37618.1"/>
    </source>
</evidence>